<evidence type="ECO:0000256" key="1">
    <source>
        <dbReference type="ARBA" id="ARBA00022737"/>
    </source>
</evidence>
<keyword evidence="1" id="KW-0677">Repeat</keyword>
<dbReference type="PANTHER" id="PTHR24273">
    <property type="entry name" value="FI04643P-RELATED"/>
    <property type="match status" value="1"/>
</dbReference>
<feature type="domain" description="HYR" evidence="2">
    <location>
        <begin position="1"/>
        <end position="78"/>
    </location>
</feature>
<dbReference type="InterPro" id="IPR003410">
    <property type="entry name" value="HYR_dom"/>
</dbReference>
<dbReference type="PANTHER" id="PTHR24273:SF32">
    <property type="entry name" value="HYALIN"/>
    <property type="match status" value="1"/>
</dbReference>
<evidence type="ECO:0000313" key="4">
    <source>
        <dbReference type="Proteomes" id="UP001152320"/>
    </source>
</evidence>
<reference evidence="3" key="1">
    <citation type="submission" date="2021-10" db="EMBL/GenBank/DDBJ databases">
        <title>Tropical sea cucumber genome reveals ecological adaptation and Cuvierian tubules defense mechanism.</title>
        <authorList>
            <person name="Chen T."/>
        </authorList>
    </citation>
    <scope>NUCLEOTIDE SEQUENCE</scope>
    <source>
        <strain evidence="3">Nanhai2018</strain>
        <tissue evidence="3">Muscle</tissue>
    </source>
</reference>
<dbReference type="Pfam" id="PF02494">
    <property type="entry name" value="HYR"/>
    <property type="match status" value="5"/>
</dbReference>
<evidence type="ECO:0000313" key="3">
    <source>
        <dbReference type="EMBL" id="KAJ8042471.1"/>
    </source>
</evidence>
<feature type="domain" description="HYR" evidence="2">
    <location>
        <begin position="333"/>
        <end position="417"/>
    </location>
</feature>
<name>A0A9Q1CCM4_HOLLE</name>
<proteinExistence type="predicted"/>
<dbReference type="AlphaFoldDB" id="A0A9Q1CCM4"/>
<gene>
    <name evidence="3" type="ORF">HOLleu_13536</name>
</gene>
<sequence length="437" mass="44742">MIDCSGLDIIVTAPFNQPCANVDLPSCSATSNAGTVIQVSQSPPSGSCFSIGVTTVTNTFRDSNGLQGSGSFTVTVNQVAPPGPMIDCSGLDVIATAPLNQPCANVNLPSCSATSSAGTVIQVSQSPPSGSCFSIGVTTVTNTFRDSNGLQGFGTFTVTVNPGDTIPPVVDCSEEDFSVSAPGGSSGVIVMTLPRCRATDNSGQANFLSQTPSPGSFFSVGANEVTVVYQDPSGNTGSDSFIVTVTPVDIESPIVDCSGEDVITTAPGGAPGVTVTNLPRCRATDNSGRADFVSQNPLPGSFFPIGDTMVTVVYRDPSGNTGVGFFTVTVVAVDIEPPVVDCSGEDVTVTAPGGAPGVTVTNLPRCRAIDNSGRADFISQNPPPGSFFPIGDTMVTVVYRDPSGNTGVGFFTVTVVPGKFIPPFIASVFNWKIIHYK</sequence>
<feature type="domain" description="HYR" evidence="2">
    <location>
        <begin position="163"/>
        <end position="247"/>
    </location>
</feature>
<keyword evidence="4" id="KW-1185">Reference proteome</keyword>
<organism evidence="3 4">
    <name type="scientific">Holothuria leucospilota</name>
    <name type="common">Black long sea cucumber</name>
    <name type="synonym">Mertensiothuria leucospilota</name>
    <dbReference type="NCBI Taxonomy" id="206669"/>
    <lineage>
        <taxon>Eukaryota</taxon>
        <taxon>Metazoa</taxon>
        <taxon>Echinodermata</taxon>
        <taxon>Eleutherozoa</taxon>
        <taxon>Echinozoa</taxon>
        <taxon>Holothuroidea</taxon>
        <taxon>Aspidochirotacea</taxon>
        <taxon>Aspidochirotida</taxon>
        <taxon>Holothuriidae</taxon>
        <taxon>Holothuria</taxon>
    </lineage>
</organism>
<evidence type="ECO:0000259" key="2">
    <source>
        <dbReference type="PROSITE" id="PS50825"/>
    </source>
</evidence>
<accession>A0A9Q1CCM4</accession>
<dbReference type="PROSITE" id="PS50825">
    <property type="entry name" value="HYR"/>
    <property type="match status" value="5"/>
</dbReference>
<feature type="domain" description="HYR" evidence="2">
    <location>
        <begin position="248"/>
        <end position="332"/>
    </location>
</feature>
<feature type="domain" description="HYR" evidence="2">
    <location>
        <begin position="79"/>
        <end position="162"/>
    </location>
</feature>
<protein>
    <submittedName>
        <fullName evidence="3">Hyalin</fullName>
    </submittedName>
</protein>
<comment type="caution">
    <text evidence="3">The sequence shown here is derived from an EMBL/GenBank/DDBJ whole genome shotgun (WGS) entry which is preliminary data.</text>
</comment>
<dbReference type="OrthoDB" id="412711at2759"/>
<dbReference type="Proteomes" id="UP001152320">
    <property type="component" value="Chromosome 5"/>
</dbReference>
<dbReference type="EMBL" id="JAIZAY010000005">
    <property type="protein sequence ID" value="KAJ8042471.1"/>
    <property type="molecule type" value="Genomic_DNA"/>
</dbReference>